<dbReference type="GO" id="GO:0003729">
    <property type="term" value="F:mRNA binding"/>
    <property type="evidence" value="ECO:0007669"/>
    <property type="project" value="UniProtKB-ARBA"/>
</dbReference>
<keyword evidence="2" id="KW-0677">Repeat</keyword>
<evidence type="ECO:0000313" key="6">
    <source>
        <dbReference type="Proteomes" id="UP001152561"/>
    </source>
</evidence>
<comment type="caution">
    <text evidence="5">The sequence shown here is derived from an EMBL/GenBank/DDBJ whole genome shotgun (WGS) entry which is preliminary data.</text>
</comment>
<dbReference type="InterPro" id="IPR011990">
    <property type="entry name" value="TPR-like_helical_dom_sf"/>
</dbReference>
<dbReference type="PANTHER" id="PTHR47926">
    <property type="entry name" value="PENTATRICOPEPTIDE REPEAT-CONTAINING PROTEIN"/>
    <property type="match status" value="1"/>
</dbReference>
<dbReference type="PROSITE" id="PS51375">
    <property type="entry name" value="PPR"/>
    <property type="match status" value="2"/>
</dbReference>
<feature type="repeat" description="PPR" evidence="3">
    <location>
        <begin position="31"/>
        <end position="65"/>
    </location>
</feature>
<sequence>MALKACSEISDLRVGRGVHGQIIKTNNDEPDQVVYNALLGMYSECGCFRDVLKVFEEMPERNVASWNSFIVGFVKKGQVFEAFESFRRMQREGVGYSWVTFTTILAVCSQVTYLYYGREVHSQVVKSNKIPDVVLLNSLLDMYAKCGAMEYCKRVFDRMKYKDIASWNTVINGLHGNVSLAELVAEQLFEMEPNNCGNYVMLSNIYANAEMWEGVEKGNALAMITGDSHSCYFDFVNPKYSSMEEYTIRITCCGAAKLIQPIPKHSRASDEILKSFENIHLP</sequence>
<organism evidence="5 6">
    <name type="scientific">Anisodus acutangulus</name>
    <dbReference type="NCBI Taxonomy" id="402998"/>
    <lineage>
        <taxon>Eukaryota</taxon>
        <taxon>Viridiplantae</taxon>
        <taxon>Streptophyta</taxon>
        <taxon>Embryophyta</taxon>
        <taxon>Tracheophyta</taxon>
        <taxon>Spermatophyta</taxon>
        <taxon>Magnoliopsida</taxon>
        <taxon>eudicotyledons</taxon>
        <taxon>Gunneridae</taxon>
        <taxon>Pentapetalae</taxon>
        <taxon>asterids</taxon>
        <taxon>lamiids</taxon>
        <taxon>Solanales</taxon>
        <taxon>Solanaceae</taxon>
        <taxon>Solanoideae</taxon>
        <taxon>Hyoscyameae</taxon>
        <taxon>Anisodus</taxon>
    </lineage>
</organism>
<dbReference type="EMBL" id="JAJAGQ010000010">
    <property type="protein sequence ID" value="KAJ8551729.1"/>
    <property type="molecule type" value="Genomic_DNA"/>
</dbReference>
<dbReference type="Pfam" id="PF01535">
    <property type="entry name" value="PPR"/>
    <property type="match status" value="1"/>
</dbReference>
<evidence type="ECO:0008006" key="7">
    <source>
        <dbReference type="Google" id="ProtNLM"/>
    </source>
</evidence>
<dbReference type="FunFam" id="1.25.40.10:FF:000987">
    <property type="entry name" value="Pentatricopeptide repeat-containing protein At3g14330"/>
    <property type="match status" value="1"/>
</dbReference>
<keyword evidence="4" id="KW-0812">Transmembrane</keyword>
<dbReference type="Proteomes" id="UP001152561">
    <property type="component" value="Unassembled WGS sequence"/>
</dbReference>
<dbReference type="InterPro" id="IPR046848">
    <property type="entry name" value="E_motif"/>
</dbReference>
<accession>A0A9Q1M737</accession>
<name>A0A9Q1M737_9SOLA</name>
<protein>
    <recommendedName>
        <fullName evidence="7">Pentatricopeptide repeat-containing protein</fullName>
    </recommendedName>
</protein>
<evidence type="ECO:0000256" key="2">
    <source>
        <dbReference type="ARBA" id="ARBA00022737"/>
    </source>
</evidence>
<keyword evidence="6" id="KW-1185">Reference proteome</keyword>
<dbReference type="Pfam" id="PF13041">
    <property type="entry name" value="PPR_2"/>
    <property type="match status" value="1"/>
</dbReference>
<proteinExistence type="inferred from homology"/>
<dbReference type="Gene3D" id="1.25.40.10">
    <property type="entry name" value="Tetratricopeptide repeat domain"/>
    <property type="match status" value="2"/>
</dbReference>
<dbReference type="AlphaFoldDB" id="A0A9Q1M737"/>
<dbReference type="GO" id="GO:0009451">
    <property type="term" value="P:RNA modification"/>
    <property type="evidence" value="ECO:0007669"/>
    <property type="project" value="InterPro"/>
</dbReference>
<gene>
    <name evidence="5" type="ORF">K7X08_021744</name>
</gene>
<reference evidence="6" key="1">
    <citation type="journal article" date="2023" name="Proc. Natl. Acad. Sci. U.S.A.">
        <title>Genomic and structural basis for evolution of tropane alkaloid biosynthesis.</title>
        <authorList>
            <person name="Wanga Y.-J."/>
            <person name="Taina T."/>
            <person name="Yua J.-Y."/>
            <person name="Lia J."/>
            <person name="Xua B."/>
            <person name="Chenc J."/>
            <person name="D'Auriad J.C."/>
            <person name="Huanga J.-P."/>
            <person name="Huanga S.-X."/>
        </authorList>
    </citation>
    <scope>NUCLEOTIDE SEQUENCE [LARGE SCALE GENOMIC DNA]</scope>
    <source>
        <strain evidence="6">cv. KIB-2019</strain>
    </source>
</reference>
<dbReference type="NCBIfam" id="TIGR00756">
    <property type="entry name" value="PPR"/>
    <property type="match status" value="2"/>
</dbReference>
<feature type="transmembrane region" description="Helical" evidence="4">
    <location>
        <begin position="95"/>
        <end position="116"/>
    </location>
</feature>
<evidence type="ECO:0000256" key="3">
    <source>
        <dbReference type="PROSITE-ProRule" id="PRU00708"/>
    </source>
</evidence>
<evidence type="ECO:0000256" key="1">
    <source>
        <dbReference type="ARBA" id="ARBA00006643"/>
    </source>
</evidence>
<dbReference type="InterPro" id="IPR002885">
    <property type="entry name" value="PPR_rpt"/>
</dbReference>
<evidence type="ECO:0000256" key="4">
    <source>
        <dbReference type="SAM" id="Phobius"/>
    </source>
</evidence>
<keyword evidence="4" id="KW-1133">Transmembrane helix</keyword>
<keyword evidence="4" id="KW-0472">Membrane</keyword>
<comment type="similarity">
    <text evidence="1">Belongs to the PPR family. PCMP-H subfamily.</text>
</comment>
<dbReference type="OrthoDB" id="1882346at2759"/>
<dbReference type="InterPro" id="IPR046960">
    <property type="entry name" value="PPR_At4g14850-like_plant"/>
</dbReference>
<feature type="repeat" description="PPR" evidence="3">
    <location>
        <begin position="132"/>
        <end position="166"/>
    </location>
</feature>
<dbReference type="Pfam" id="PF20431">
    <property type="entry name" value="E_motif"/>
    <property type="match status" value="1"/>
</dbReference>
<evidence type="ECO:0000313" key="5">
    <source>
        <dbReference type="EMBL" id="KAJ8551729.1"/>
    </source>
</evidence>